<proteinExistence type="predicted"/>
<dbReference type="AlphaFoldDB" id="A0A1L2ZPW6"/>
<dbReference type="KEGG" id="nae:BHE16_09640"/>
<evidence type="ECO:0000313" key="2">
    <source>
        <dbReference type="Proteomes" id="UP000183530"/>
    </source>
</evidence>
<gene>
    <name evidence="1" type="ORF">BHE16_09640</name>
</gene>
<keyword evidence="2" id="KW-1185">Reference proteome</keyword>
<reference evidence="1 2" key="1">
    <citation type="submission" date="2016-11" db="EMBL/GenBank/DDBJ databases">
        <title>Genome sequencing of Zhihengliuella aestuarii B18 antagonistic to Plasmodiophora brassicae.</title>
        <authorList>
            <person name="Luo Y."/>
        </authorList>
    </citation>
    <scope>NUCLEOTIDE SEQUENCE [LARGE SCALE GENOMIC DNA]</scope>
    <source>
        <strain evidence="1 2">B18</strain>
    </source>
</reference>
<dbReference type="Proteomes" id="UP000183530">
    <property type="component" value="Chromosome"/>
</dbReference>
<name>A0A1L2ZPW6_9MICC</name>
<evidence type="ECO:0008006" key="3">
    <source>
        <dbReference type="Google" id="ProtNLM"/>
    </source>
</evidence>
<accession>A0A1L2ZPW6</accession>
<organism evidence="1 2">
    <name type="scientific">Neomicrococcus aestuarii</name>
    <dbReference type="NCBI Taxonomy" id="556325"/>
    <lineage>
        <taxon>Bacteria</taxon>
        <taxon>Bacillati</taxon>
        <taxon>Actinomycetota</taxon>
        <taxon>Actinomycetes</taxon>
        <taxon>Micrococcales</taxon>
        <taxon>Micrococcaceae</taxon>
        <taxon>Neomicrococcus</taxon>
    </lineage>
</organism>
<dbReference type="EMBL" id="CP018135">
    <property type="protein sequence ID" value="APF41207.1"/>
    <property type="molecule type" value="Genomic_DNA"/>
</dbReference>
<dbReference type="OrthoDB" id="1093631at2"/>
<protein>
    <recommendedName>
        <fullName evidence="3">DUF559 domain-containing protein</fullName>
    </recommendedName>
</protein>
<evidence type="ECO:0000313" key="1">
    <source>
        <dbReference type="EMBL" id="APF41207.1"/>
    </source>
</evidence>
<dbReference type="RefSeq" id="WP_071894676.1">
    <property type="nucleotide sequence ID" value="NZ_CP018135.1"/>
</dbReference>
<sequence>MALENEKYVLDLCDEVLGQPARRQHRFDGLLGDPSPKTGRQVKLPVDAYWPDLKLIVEFYERQHSESVKHFDKPDVMTVSGVHRGIQRAIYDQRRFDYAKEHGLTVIAIEMKEFTVVKKKIVPNDTSDIKIVKKHLAAFLK</sequence>